<organism evidence="9">
    <name type="scientific">uncultured Bacteroidota bacterium</name>
    <dbReference type="NCBI Taxonomy" id="152509"/>
    <lineage>
        <taxon>Bacteria</taxon>
        <taxon>Pseudomonadati</taxon>
        <taxon>Bacteroidota</taxon>
        <taxon>environmental samples</taxon>
    </lineage>
</organism>
<dbReference type="GO" id="GO:0009279">
    <property type="term" value="C:cell outer membrane"/>
    <property type="evidence" value="ECO:0007669"/>
    <property type="project" value="UniProtKB-UniRule"/>
</dbReference>
<dbReference type="PANTHER" id="PTHR12815">
    <property type="entry name" value="SORTING AND ASSEMBLY MACHINERY SAMM50 PROTEIN FAMILY MEMBER"/>
    <property type="match status" value="1"/>
</dbReference>
<reference evidence="9" key="1">
    <citation type="journal article" date="2005" name="Environ. Microbiol.">
        <title>Genetic and functional properties of uncultivated thermophilic crenarchaeotes from a subsurface gold mine as revealed by analysis of genome fragments.</title>
        <authorList>
            <person name="Nunoura T."/>
            <person name="Hirayama H."/>
            <person name="Takami H."/>
            <person name="Oida H."/>
            <person name="Nishi S."/>
            <person name="Shimamura S."/>
            <person name="Suzuki Y."/>
            <person name="Inagaki F."/>
            <person name="Takai K."/>
            <person name="Nealson K.H."/>
            <person name="Horikoshi K."/>
        </authorList>
    </citation>
    <scope>NUCLEOTIDE SEQUENCE</scope>
</reference>
<dbReference type="Gene3D" id="3.10.20.310">
    <property type="entry name" value="membrane protein fhac"/>
    <property type="match status" value="5"/>
</dbReference>
<dbReference type="InterPro" id="IPR039910">
    <property type="entry name" value="D15-like"/>
</dbReference>
<dbReference type="InterPro" id="IPR023707">
    <property type="entry name" value="OM_assembly_BamA"/>
</dbReference>
<evidence type="ECO:0000256" key="3">
    <source>
        <dbReference type="ARBA" id="ARBA00022692"/>
    </source>
</evidence>
<dbReference type="InterPro" id="IPR034746">
    <property type="entry name" value="POTRA"/>
</dbReference>
<dbReference type="PIRSF" id="PIRSF006076">
    <property type="entry name" value="OM_assembly_OMP85"/>
    <property type="match status" value="1"/>
</dbReference>
<protein>
    <recommendedName>
        <fullName evidence="7">Outer membrane protein assembly factor BamA</fullName>
    </recommendedName>
</protein>
<keyword evidence="6" id="KW-0998">Cell outer membrane</keyword>
<keyword evidence="4" id="KW-0732">Signal</keyword>
<dbReference type="Gene3D" id="2.40.160.50">
    <property type="entry name" value="membrane protein fhac: a member of the omp85/tpsb transporter family"/>
    <property type="match status" value="1"/>
</dbReference>
<reference evidence="9" key="2">
    <citation type="journal article" date="2012" name="PLoS ONE">
        <title>A Deeply Branching Thermophilic Bacterium with an Ancient Acetyl-CoA Pathway Dominates a Subsurface Ecosystem.</title>
        <authorList>
            <person name="Takami H."/>
            <person name="Noguchi H."/>
            <person name="Takaki Y."/>
            <person name="Uchiyama I."/>
            <person name="Toyoda A."/>
            <person name="Nishi S."/>
            <person name="Chee G.-J."/>
            <person name="Arai W."/>
            <person name="Nunoura T."/>
            <person name="Itoh T."/>
            <person name="Hattori M."/>
            <person name="Takai K."/>
        </authorList>
    </citation>
    <scope>NUCLEOTIDE SEQUENCE</scope>
</reference>
<dbReference type="PANTHER" id="PTHR12815:SF47">
    <property type="entry name" value="TRANSLOCATION AND ASSEMBLY MODULE SUBUNIT TAMA"/>
    <property type="match status" value="1"/>
</dbReference>
<sequence>MIWAQSFSPADPKTVEIAGLRVKGNRYIDAQAILITSGLYLSQKIRLPGDELAIAVQKLWRQGIFGDIQVWVDSLTQDKVWLTLQVEERPRLNRFTIRGVNKTQSKELTEKIGLVRGTIFTEAQRLNAQRVIRNYLQSKGYYEAEVSAQVEPDTAPQTVRVTFLVKRGRRVKISKIAFVGLVENTPAWAKRQLKETKEQRFYRFWKRSRFQRTEFEKDLEKLTAALRSRGYRDAQIVRDTVWLLKSGKLSLKIEIYEGKRYYYRNIVWEGNTVHDSVTLSRILGIKRGEVYNPSLLERRLQMDPNGNDVASLYLDDGYLFFRAEPVERIVGEDSVDLIIRIFEGPQATNRRILVEGNDRTRDRVILREIRTLPGDKFSRSALIRSQRELLALGYFDQEKTNIVPLPDPGQGVVDLKYVMEERPSDQVFLQGGWGGRIRDAYGNPIGGGLILTAGLRFNNFAFSRLTNKRAWRPLPTGDGQQLGLQLQLNGRGFQNYAINFLDPWFGGKKPQSLGFSAYYSVQRALFSDYYLSILGLSLDFGRRLRFPDDFFRSYSTLSYRYYTARNAFSLLGDRAEAFVNILALRQAIERSSVDAPIYPRSGSSILVSVEATPPWSYLLGSGYDVRRDGLRLLEFHKWRMDAQFYVRVAGNMVFAPRFRLGLLGRYNPSVPFSPFERFFVGGDGIQGFNIDGREIIALRGYASPFLGPANGSLAFSKFTLELRQPISLNPAATLWVHGFVEGGNAWGSLKAFNPLQLRRSFGVGVRIFLPMFGLLGVDYGYGIDDARDPNGFPLGGSRFHFMIGQQL</sequence>
<dbReference type="Pfam" id="PF07244">
    <property type="entry name" value="POTRA"/>
    <property type="match status" value="4"/>
</dbReference>
<feature type="domain" description="POTRA" evidence="8">
    <location>
        <begin position="90"/>
        <end position="168"/>
    </location>
</feature>
<dbReference type="InterPro" id="IPR010827">
    <property type="entry name" value="BamA/TamA_POTRA"/>
</dbReference>
<evidence type="ECO:0000256" key="4">
    <source>
        <dbReference type="ARBA" id="ARBA00022729"/>
    </source>
</evidence>
<keyword evidence="2" id="KW-1134">Transmembrane beta strand</keyword>
<dbReference type="GO" id="GO:0071709">
    <property type="term" value="P:membrane assembly"/>
    <property type="evidence" value="ECO:0007669"/>
    <property type="project" value="InterPro"/>
</dbReference>
<evidence type="ECO:0000256" key="6">
    <source>
        <dbReference type="ARBA" id="ARBA00023237"/>
    </source>
</evidence>
<dbReference type="PROSITE" id="PS51779">
    <property type="entry name" value="POTRA"/>
    <property type="match status" value="2"/>
</dbReference>
<gene>
    <name evidence="9" type="ORF">HGMM_F25B04C05</name>
</gene>
<dbReference type="NCBIfam" id="TIGR03303">
    <property type="entry name" value="OM_YaeT"/>
    <property type="match status" value="1"/>
</dbReference>
<proteinExistence type="predicted"/>
<evidence type="ECO:0000259" key="8">
    <source>
        <dbReference type="PROSITE" id="PS51779"/>
    </source>
</evidence>
<keyword evidence="3" id="KW-0812">Transmembrane</keyword>
<feature type="domain" description="POTRA" evidence="8">
    <location>
        <begin position="347"/>
        <end position="422"/>
    </location>
</feature>
<dbReference type="EMBL" id="AP011714">
    <property type="protein sequence ID" value="BAL55262.1"/>
    <property type="molecule type" value="Genomic_DNA"/>
</dbReference>
<name>H5SGH6_9BACT</name>
<comment type="subcellular location">
    <subcellularLocation>
        <location evidence="1">Membrane</location>
    </subcellularLocation>
</comment>
<accession>H5SGH6</accession>
<evidence type="ECO:0000256" key="2">
    <source>
        <dbReference type="ARBA" id="ARBA00022452"/>
    </source>
</evidence>
<evidence type="ECO:0000256" key="5">
    <source>
        <dbReference type="ARBA" id="ARBA00023136"/>
    </source>
</evidence>
<evidence type="ECO:0000313" key="9">
    <source>
        <dbReference type="EMBL" id="BAL55262.1"/>
    </source>
</evidence>
<dbReference type="AlphaFoldDB" id="H5SGH6"/>
<keyword evidence="5" id="KW-0472">Membrane</keyword>
<evidence type="ECO:0000256" key="7">
    <source>
        <dbReference type="NCBIfam" id="TIGR03303"/>
    </source>
</evidence>
<evidence type="ECO:0000256" key="1">
    <source>
        <dbReference type="ARBA" id="ARBA00004370"/>
    </source>
</evidence>